<dbReference type="Pfam" id="PF13375">
    <property type="entry name" value="RnfC_N"/>
    <property type="match status" value="1"/>
</dbReference>
<feature type="binding site" evidence="8">
    <location>
        <position position="374"/>
    </location>
    <ligand>
        <name>[4Fe-4S] cluster</name>
        <dbReference type="ChEBI" id="CHEBI:49883"/>
        <label>1</label>
    </ligand>
</feature>
<feature type="domain" description="4Fe-4S ferredoxin-type" evidence="9">
    <location>
        <begin position="365"/>
        <end position="394"/>
    </location>
</feature>
<dbReference type="SUPFAM" id="SSF46548">
    <property type="entry name" value="alpha-helical ferredoxin"/>
    <property type="match status" value="1"/>
</dbReference>
<protein>
    <recommendedName>
        <fullName evidence="8">Ion-translocating oxidoreductase complex subunit C</fullName>
        <ecNumber evidence="8">7.-.-.-</ecNumber>
    </recommendedName>
    <alternativeName>
        <fullName evidence="8">Rnf electron transport complex subunit C</fullName>
    </alternativeName>
</protein>
<feature type="binding site" evidence="8">
    <location>
        <position position="384"/>
    </location>
    <ligand>
        <name>[4Fe-4S] cluster</name>
        <dbReference type="ChEBI" id="CHEBI:49883"/>
        <label>2</label>
    </ligand>
</feature>
<dbReference type="NCBIfam" id="TIGR01945">
    <property type="entry name" value="rnfC"/>
    <property type="match status" value="1"/>
</dbReference>
<dbReference type="PANTHER" id="PTHR43034:SF2">
    <property type="entry name" value="ION-TRANSLOCATING OXIDOREDUCTASE COMPLEX SUBUNIT C"/>
    <property type="match status" value="1"/>
</dbReference>
<dbReference type="Pfam" id="PF01512">
    <property type="entry name" value="Complex1_51K"/>
    <property type="match status" value="1"/>
</dbReference>
<dbReference type="Pfam" id="PF13237">
    <property type="entry name" value="Fer4_10"/>
    <property type="match status" value="1"/>
</dbReference>
<dbReference type="Gene3D" id="3.40.50.11540">
    <property type="entry name" value="NADH-ubiquinone oxidoreductase 51kDa subunit"/>
    <property type="match status" value="1"/>
</dbReference>
<dbReference type="RefSeq" id="WP_087234765.1">
    <property type="nucleotide sequence ID" value="NZ_JAKNHQ010000007.1"/>
</dbReference>
<keyword evidence="1 8" id="KW-0813">Transport</keyword>
<evidence type="ECO:0000313" key="10">
    <source>
        <dbReference type="EMBL" id="MCG4610642.1"/>
    </source>
</evidence>
<gene>
    <name evidence="10" type="primary">rsxC</name>
    <name evidence="8" type="synonym">rnfC</name>
    <name evidence="10" type="ORF">L0P57_06805</name>
</gene>
<feature type="binding site" evidence="8">
    <location>
        <position position="419"/>
    </location>
    <ligand>
        <name>[4Fe-4S] cluster</name>
        <dbReference type="ChEBI" id="CHEBI:49883"/>
        <label>2</label>
    </ligand>
</feature>
<comment type="function">
    <text evidence="8">Part of a membrane-bound complex that couples electron transfer with translocation of ions across the membrane.</text>
</comment>
<comment type="similarity">
    <text evidence="8">Belongs to the 4Fe4S bacterial-type ferredoxin family. RnfC subfamily.</text>
</comment>
<evidence type="ECO:0000256" key="5">
    <source>
        <dbReference type="ARBA" id="ARBA00022982"/>
    </source>
</evidence>
<keyword evidence="6 8" id="KW-0408">Iron</keyword>
<feature type="binding site" evidence="8">
    <location>
        <position position="377"/>
    </location>
    <ligand>
        <name>[4Fe-4S] cluster</name>
        <dbReference type="ChEBI" id="CHEBI:49883"/>
        <label>1</label>
    </ligand>
</feature>
<comment type="cofactor">
    <cofactor evidence="8">
        <name>[4Fe-4S] cluster</name>
        <dbReference type="ChEBI" id="CHEBI:49883"/>
    </cofactor>
    <text evidence="8">Binds 2 [4Fe-4S] clusters per subunit.</text>
</comment>
<dbReference type="InterPro" id="IPR010208">
    <property type="entry name" value="Ion_transpt_RnfC/RsxC"/>
</dbReference>
<keyword evidence="8" id="KW-1003">Cell membrane</keyword>
<feature type="binding site" evidence="8">
    <location>
        <position position="423"/>
    </location>
    <ligand>
        <name>[4Fe-4S] cluster</name>
        <dbReference type="ChEBI" id="CHEBI:49883"/>
        <label>1</label>
    </ligand>
</feature>
<dbReference type="NCBIfam" id="NF003454">
    <property type="entry name" value="PRK05035.1"/>
    <property type="match status" value="1"/>
</dbReference>
<dbReference type="Proteomes" id="UP001298681">
    <property type="component" value="Unassembled WGS sequence"/>
</dbReference>
<dbReference type="EC" id="7.-.-.-" evidence="8"/>
<dbReference type="InterPro" id="IPR017900">
    <property type="entry name" value="4Fe4S_Fe_S_CS"/>
</dbReference>
<evidence type="ECO:0000256" key="6">
    <source>
        <dbReference type="ARBA" id="ARBA00023004"/>
    </source>
</evidence>
<dbReference type="PROSITE" id="PS51379">
    <property type="entry name" value="4FE4S_FER_2"/>
    <property type="match status" value="1"/>
</dbReference>
<dbReference type="InterPro" id="IPR017896">
    <property type="entry name" value="4Fe4S_Fe-S-bd"/>
</dbReference>
<organism evidence="10 11">
    <name type="scientific">Anaeromassilibacillus senegalensis</name>
    <dbReference type="NCBI Taxonomy" id="1673717"/>
    <lineage>
        <taxon>Bacteria</taxon>
        <taxon>Bacillati</taxon>
        <taxon>Bacillota</taxon>
        <taxon>Clostridia</taxon>
        <taxon>Eubacteriales</taxon>
        <taxon>Acutalibacteraceae</taxon>
        <taxon>Anaeromassilibacillus</taxon>
    </lineage>
</organism>
<feature type="binding site" evidence="8">
    <location>
        <position position="416"/>
    </location>
    <ligand>
        <name>[4Fe-4S] cluster</name>
        <dbReference type="ChEBI" id="CHEBI:49883"/>
        <label>2</label>
    </ligand>
</feature>
<keyword evidence="11" id="KW-1185">Reference proteome</keyword>
<evidence type="ECO:0000313" key="11">
    <source>
        <dbReference type="Proteomes" id="UP001298681"/>
    </source>
</evidence>
<keyword evidence="8" id="KW-1278">Translocase</keyword>
<keyword evidence="7 8" id="KW-0411">Iron-sulfur</keyword>
<keyword evidence="8" id="KW-0472">Membrane</keyword>
<keyword evidence="4 8" id="KW-0677">Repeat</keyword>
<dbReference type="Pfam" id="PF10531">
    <property type="entry name" value="SLBB"/>
    <property type="match status" value="1"/>
</dbReference>
<evidence type="ECO:0000256" key="8">
    <source>
        <dbReference type="HAMAP-Rule" id="MF_00461"/>
    </source>
</evidence>
<dbReference type="EMBL" id="JAKNHQ010000007">
    <property type="protein sequence ID" value="MCG4610642.1"/>
    <property type="molecule type" value="Genomic_DNA"/>
</dbReference>
<comment type="subcellular location">
    <subcellularLocation>
        <location evidence="8">Cell membrane</location>
        <topology evidence="8">Peripheral membrane protein</topology>
    </subcellularLocation>
</comment>
<keyword evidence="5 8" id="KW-0249">Electron transport</keyword>
<comment type="caution">
    <text evidence="10">The sequence shown here is derived from an EMBL/GenBank/DDBJ whole genome shotgun (WGS) entry which is preliminary data.</text>
</comment>
<sequence length="447" mass="48045">MEFAFPEKPFKTHGGAHVPHYKNTAQMESKIMPPPAQVIIPMQQHAGAPCKPLVQVGDEVLVGQKIADSDAVVSAPIHASVSGKVHAVNQVMLSGGQYVDALVIDSDGEMKVSPEVHPPKVDTREEFLRAVRESGLVGLGGAGFPTHVKLNVSPDKNIDTLIINAAECEPYITADHREALENTKAVFSGINTVRKMLGIERAIIAVEDNKPDVIEALRKMENDGQASPDKNVCVLALSASYPQGAEKVLIKSCTGREVPMGKLPADVGCIVMNITSVAFLADYLRTGMPLVKKRVTIDGSAVKSPQNVIVPIGTPIAEIIRFCGGYAVPPKKILMGGPMMGIALTDDSLPVIKQNNGILCFGEEEARLHEPTACIRCGRCVSGCPMNLVPTKLEKYAEAKRVEELQEYCVMDCMECGTCAYRCPAHRPLVQAIRLGKALVRNAGGKK</sequence>
<dbReference type="SUPFAM" id="SSF142019">
    <property type="entry name" value="Nqo1 FMN-binding domain-like"/>
    <property type="match status" value="1"/>
</dbReference>
<dbReference type="HAMAP" id="MF_00461">
    <property type="entry name" value="RsxC_RnfC"/>
    <property type="match status" value="1"/>
</dbReference>
<evidence type="ECO:0000259" key="9">
    <source>
        <dbReference type="PROSITE" id="PS51379"/>
    </source>
</evidence>
<dbReference type="Gene3D" id="3.10.20.600">
    <property type="match status" value="1"/>
</dbReference>
<evidence type="ECO:0000256" key="3">
    <source>
        <dbReference type="ARBA" id="ARBA00022723"/>
    </source>
</evidence>
<dbReference type="PANTHER" id="PTHR43034">
    <property type="entry name" value="ION-TRANSLOCATING OXIDOREDUCTASE COMPLEX SUBUNIT C"/>
    <property type="match status" value="1"/>
</dbReference>
<feature type="binding site" evidence="8">
    <location>
        <position position="380"/>
    </location>
    <ligand>
        <name>[4Fe-4S] cluster</name>
        <dbReference type="ChEBI" id="CHEBI:49883"/>
        <label>1</label>
    </ligand>
</feature>
<dbReference type="InterPro" id="IPR011538">
    <property type="entry name" value="Nuo51_FMN-bd"/>
</dbReference>
<comment type="subunit">
    <text evidence="8">The complex is composed of six subunits: RnfA, RnfB, RnfC, RnfD, RnfE and RnfG.</text>
</comment>
<evidence type="ECO:0000256" key="4">
    <source>
        <dbReference type="ARBA" id="ARBA00022737"/>
    </source>
</evidence>
<evidence type="ECO:0000256" key="2">
    <source>
        <dbReference type="ARBA" id="ARBA00022485"/>
    </source>
</evidence>
<evidence type="ECO:0000256" key="1">
    <source>
        <dbReference type="ARBA" id="ARBA00022448"/>
    </source>
</evidence>
<dbReference type="Gene3D" id="3.30.70.20">
    <property type="match status" value="1"/>
</dbReference>
<accession>A0ABS9MK76</accession>
<dbReference type="InterPro" id="IPR037225">
    <property type="entry name" value="Nuo51_FMN-bd_sf"/>
</dbReference>
<dbReference type="InterPro" id="IPR026902">
    <property type="entry name" value="RnfC_N"/>
</dbReference>
<keyword evidence="2 8" id="KW-0004">4Fe-4S</keyword>
<reference evidence="10 11" key="1">
    <citation type="submission" date="2022-01" db="EMBL/GenBank/DDBJ databases">
        <title>Collection of gut derived symbiotic bacterial strains cultured from healthy donors.</title>
        <authorList>
            <person name="Lin H."/>
            <person name="Kohout C."/>
            <person name="Waligurski E."/>
            <person name="Pamer E.G."/>
        </authorList>
    </citation>
    <scope>NUCLEOTIDE SEQUENCE [LARGE SCALE GENOMIC DNA]</scope>
    <source>
        <strain evidence="10 11">DFI.7.58</strain>
    </source>
</reference>
<feature type="binding site" evidence="8">
    <location>
        <position position="413"/>
    </location>
    <ligand>
        <name>[4Fe-4S] cluster</name>
        <dbReference type="ChEBI" id="CHEBI:49883"/>
        <label>2</label>
    </ligand>
</feature>
<name>A0ABS9MK76_9FIRM</name>
<keyword evidence="3 8" id="KW-0479">Metal-binding</keyword>
<evidence type="ECO:0000256" key="7">
    <source>
        <dbReference type="ARBA" id="ARBA00023014"/>
    </source>
</evidence>
<proteinExistence type="inferred from homology"/>
<dbReference type="PROSITE" id="PS00198">
    <property type="entry name" value="4FE4S_FER_1"/>
    <property type="match status" value="2"/>
</dbReference>
<dbReference type="InterPro" id="IPR019554">
    <property type="entry name" value="Soluble_ligand-bd"/>
</dbReference>